<comment type="subcellular location">
    <subcellularLocation>
        <location evidence="1">Membrane</location>
        <topology evidence="1">Multi-pass membrane protein</topology>
    </subcellularLocation>
</comment>
<keyword evidence="2 5" id="KW-0812">Transmembrane</keyword>
<feature type="transmembrane region" description="Helical" evidence="5">
    <location>
        <begin position="54"/>
        <end position="73"/>
    </location>
</feature>
<dbReference type="InterPro" id="IPR036259">
    <property type="entry name" value="MFS_trans_sf"/>
</dbReference>
<keyword evidence="8" id="KW-1185">Reference proteome</keyword>
<keyword evidence="4 5" id="KW-0472">Membrane</keyword>
<dbReference type="Gene3D" id="1.20.1250.20">
    <property type="entry name" value="MFS general substrate transporter like domains"/>
    <property type="match status" value="2"/>
</dbReference>
<evidence type="ECO:0000256" key="5">
    <source>
        <dbReference type="SAM" id="Phobius"/>
    </source>
</evidence>
<dbReference type="PANTHER" id="PTHR23508:SF10">
    <property type="entry name" value="CARBOXYLIC ACID TRANSPORTER PROTEIN HOMOLOG"/>
    <property type="match status" value="1"/>
</dbReference>
<dbReference type="Proteomes" id="UP000022910">
    <property type="component" value="Unassembled WGS sequence"/>
</dbReference>
<feature type="transmembrane region" description="Helical" evidence="5">
    <location>
        <begin position="173"/>
        <end position="190"/>
    </location>
</feature>
<gene>
    <name evidence="7" type="ORF">RirG_097030</name>
</gene>
<feature type="transmembrane region" description="Helical" evidence="5">
    <location>
        <begin position="31"/>
        <end position="48"/>
    </location>
</feature>
<dbReference type="SUPFAM" id="SSF103473">
    <property type="entry name" value="MFS general substrate transporter"/>
    <property type="match status" value="1"/>
</dbReference>
<dbReference type="HOGENOM" id="CLU_001265_46_1_1"/>
<dbReference type="OrthoDB" id="5296287at2759"/>
<feature type="transmembrane region" description="Helical" evidence="5">
    <location>
        <begin position="144"/>
        <end position="166"/>
    </location>
</feature>
<dbReference type="GO" id="GO:0005886">
    <property type="term" value="C:plasma membrane"/>
    <property type="evidence" value="ECO:0007669"/>
    <property type="project" value="TreeGrafter"/>
</dbReference>
<protein>
    <submittedName>
        <fullName evidence="7">Jen1p</fullName>
    </submittedName>
</protein>
<organism evidence="7 8">
    <name type="scientific">Rhizophagus irregularis (strain DAOM 197198w)</name>
    <name type="common">Glomus intraradices</name>
    <dbReference type="NCBI Taxonomy" id="1432141"/>
    <lineage>
        <taxon>Eukaryota</taxon>
        <taxon>Fungi</taxon>
        <taxon>Fungi incertae sedis</taxon>
        <taxon>Mucoromycota</taxon>
        <taxon>Glomeromycotina</taxon>
        <taxon>Glomeromycetes</taxon>
        <taxon>Glomerales</taxon>
        <taxon>Glomeraceae</taxon>
        <taxon>Rhizophagus</taxon>
    </lineage>
</organism>
<feature type="transmembrane region" description="Helical" evidence="5">
    <location>
        <begin position="108"/>
        <end position="124"/>
    </location>
</feature>
<evidence type="ECO:0000256" key="2">
    <source>
        <dbReference type="ARBA" id="ARBA00022692"/>
    </source>
</evidence>
<evidence type="ECO:0000313" key="8">
    <source>
        <dbReference type="Proteomes" id="UP000022910"/>
    </source>
</evidence>
<dbReference type="EMBL" id="JEMT01016880">
    <property type="protein sequence ID" value="EXX69346.1"/>
    <property type="molecule type" value="Genomic_DNA"/>
</dbReference>
<dbReference type="Pfam" id="PF07690">
    <property type="entry name" value="MFS_1"/>
    <property type="match status" value="1"/>
</dbReference>
<evidence type="ECO:0000256" key="1">
    <source>
        <dbReference type="ARBA" id="ARBA00004141"/>
    </source>
</evidence>
<feature type="transmembrane region" description="Helical" evidence="5">
    <location>
        <begin position="196"/>
        <end position="216"/>
    </location>
</feature>
<dbReference type="PROSITE" id="PS50850">
    <property type="entry name" value="MFS"/>
    <property type="match status" value="1"/>
</dbReference>
<evidence type="ECO:0000313" key="7">
    <source>
        <dbReference type="EMBL" id="EXX69346.1"/>
    </source>
</evidence>
<evidence type="ECO:0000256" key="3">
    <source>
        <dbReference type="ARBA" id="ARBA00022989"/>
    </source>
</evidence>
<dbReference type="AlphaFoldDB" id="A0A015L9W9"/>
<dbReference type="PANTHER" id="PTHR23508">
    <property type="entry name" value="CARBOXYLIC ACID TRANSPORTER PROTEIN HOMOLOG"/>
    <property type="match status" value="1"/>
</dbReference>
<evidence type="ECO:0000256" key="4">
    <source>
        <dbReference type="ARBA" id="ARBA00023136"/>
    </source>
</evidence>
<dbReference type="GO" id="GO:0046943">
    <property type="term" value="F:carboxylic acid transmembrane transporter activity"/>
    <property type="evidence" value="ECO:0007669"/>
    <property type="project" value="TreeGrafter"/>
</dbReference>
<dbReference type="InterPro" id="IPR011701">
    <property type="entry name" value="MFS"/>
</dbReference>
<name>A0A015L9W9_RHIIW</name>
<feature type="transmembrane region" description="Helical" evidence="5">
    <location>
        <begin position="268"/>
        <end position="287"/>
    </location>
</feature>
<proteinExistence type="predicted"/>
<sequence length="321" mass="35296">MGGEWGLGAALTMEILPPEARGLVSGILQQGYAAGYIVAAIFYYLVTVNLGWRAMFWIGSFPALLVILLRFYVPESQLWERSRESHKSIGHSWINEIKLVFKHHWSKIIHTILLMAGLNFISHGTQDLYPTYLKTQLLFSPEEITVTTIVANVGAIIGGAVCGYVSQYLGRRRTIIVAMVLLGASLPLFVLPRNRVLLSVGAFLVYFFVQGAYGIAPAHLNELSPPNFRGTFPGFTYQLGVLIASSSAQIEAVLGEKFPKDGLPDYGLTQAILTACAAFCLIILASIGKEAKNVDFVEVEIVDDLKSDTKQDDTEKESLHE</sequence>
<comment type="caution">
    <text evidence="7">The sequence shown here is derived from an EMBL/GenBank/DDBJ whole genome shotgun (WGS) entry which is preliminary data.</text>
</comment>
<feature type="domain" description="Major facilitator superfamily (MFS) profile" evidence="6">
    <location>
        <begin position="1"/>
        <end position="292"/>
    </location>
</feature>
<reference evidence="7 8" key="1">
    <citation type="submission" date="2014-02" db="EMBL/GenBank/DDBJ databases">
        <title>Single nucleus genome sequencing reveals high similarity among nuclei of an endomycorrhizal fungus.</title>
        <authorList>
            <person name="Lin K."/>
            <person name="Geurts R."/>
            <person name="Zhang Z."/>
            <person name="Limpens E."/>
            <person name="Saunders D.G."/>
            <person name="Mu D."/>
            <person name="Pang E."/>
            <person name="Cao H."/>
            <person name="Cha H."/>
            <person name="Lin T."/>
            <person name="Zhou Q."/>
            <person name="Shang Y."/>
            <person name="Li Y."/>
            <person name="Ivanov S."/>
            <person name="Sharma T."/>
            <person name="Velzen R.V."/>
            <person name="Ruijter N.D."/>
            <person name="Aanen D.K."/>
            <person name="Win J."/>
            <person name="Kamoun S."/>
            <person name="Bisseling T."/>
            <person name="Huang S."/>
        </authorList>
    </citation>
    <scope>NUCLEOTIDE SEQUENCE [LARGE SCALE GENOMIC DNA]</scope>
    <source>
        <strain evidence="8">DAOM197198w</strain>
    </source>
</reference>
<accession>A0A015L9W9</accession>
<dbReference type="OMA" id="IIIARLY"/>
<keyword evidence="3 5" id="KW-1133">Transmembrane helix</keyword>
<evidence type="ECO:0000259" key="6">
    <source>
        <dbReference type="PROSITE" id="PS50850"/>
    </source>
</evidence>
<dbReference type="InterPro" id="IPR020846">
    <property type="entry name" value="MFS_dom"/>
</dbReference>